<dbReference type="InterPro" id="IPR001763">
    <property type="entry name" value="Rhodanese-like_dom"/>
</dbReference>
<dbReference type="InterPro" id="IPR051682">
    <property type="entry name" value="Mito_Persulfide_Diox"/>
</dbReference>
<dbReference type="InterPro" id="IPR036866">
    <property type="entry name" value="RibonucZ/Hydroxyglut_hydro"/>
</dbReference>
<dbReference type="PROSITE" id="PS50206">
    <property type="entry name" value="RHODANESE_3"/>
    <property type="match status" value="1"/>
</dbReference>
<dbReference type="AlphaFoldDB" id="A0A5M3WLB3"/>
<keyword evidence="3" id="KW-1185">Reference proteome</keyword>
<protein>
    <submittedName>
        <fullName evidence="2">MBL fold metallo-hydrolase</fullName>
    </submittedName>
</protein>
<dbReference type="Gene3D" id="3.60.15.10">
    <property type="entry name" value="Ribonuclease Z/Hydroxyacylglutathione hydrolase-like"/>
    <property type="match status" value="1"/>
</dbReference>
<dbReference type="EMBL" id="BLAE01000005">
    <property type="protein sequence ID" value="GES07078.1"/>
    <property type="molecule type" value="Genomic_DNA"/>
</dbReference>
<dbReference type="SUPFAM" id="SSF56281">
    <property type="entry name" value="Metallo-hydrolase/oxidoreductase"/>
    <property type="match status" value="1"/>
</dbReference>
<dbReference type="GO" id="GO:0006749">
    <property type="term" value="P:glutathione metabolic process"/>
    <property type="evidence" value="ECO:0007669"/>
    <property type="project" value="TreeGrafter"/>
</dbReference>
<dbReference type="Gene3D" id="3.40.250.10">
    <property type="entry name" value="Rhodanese-like domain"/>
    <property type="match status" value="2"/>
</dbReference>
<sequence>MRDGDVVEVGDLAVRVVATPGHTFTHLSYVLLADGRPAGVFSGGSLLYGAVGRPDLLGPRHTHTLARRQYASVRRLAGRLPDQTVVYPTHGFGSYCAVGAGGADTSTVGRERVANAALTQDEEGFVAGLLAGLTEWPAYYTRMAALNAAGPPPPDLSPLRPATPAELRRRLAAGEWVVDLRTRTAFAAGHLRGTVNVGLDGSFATQVGWLVPGNTPVTLLAPTPAELAEAQRELVRIGIDRPAAASAGTPREWAGGGELSRFALATFADLAAVRAHRPVLVVDVRQRDEWAAARLADAVHVPLHLLAARRADLPGGEIWVHCASGYRAAIAASMLVVAGRQVVAVDDDFDRAAAAGLPVAYDSAPRHATR</sequence>
<reference evidence="2 3" key="1">
    <citation type="submission" date="2019-10" db="EMBL/GenBank/DDBJ databases">
        <title>Whole genome shotgun sequence of Acrocarpospora macrocephala NBRC 16266.</title>
        <authorList>
            <person name="Ichikawa N."/>
            <person name="Kimura A."/>
            <person name="Kitahashi Y."/>
            <person name="Komaki H."/>
            <person name="Oguchi A."/>
        </authorList>
    </citation>
    <scope>NUCLEOTIDE SEQUENCE [LARGE SCALE GENOMIC DNA]</scope>
    <source>
        <strain evidence="2 3">NBRC 16266</strain>
    </source>
</reference>
<dbReference type="GO" id="GO:0050313">
    <property type="term" value="F:sulfur dioxygenase activity"/>
    <property type="evidence" value="ECO:0007669"/>
    <property type="project" value="TreeGrafter"/>
</dbReference>
<feature type="domain" description="Rhodanese" evidence="1">
    <location>
        <begin position="275"/>
        <end position="361"/>
    </location>
</feature>
<dbReference type="PANTHER" id="PTHR43084">
    <property type="entry name" value="PERSULFIDE DIOXYGENASE ETHE1"/>
    <property type="match status" value="1"/>
</dbReference>
<keyword evidence="2" id="KW-0378">Hydrolase</keyword>
<dbReference type="InterPro" id="IPR036873">
    <property type="entry name" value="Rhodanese-like_dom_sf"/>
</dbReference>
<evidence type="ECO:0000259" key="1">
    <source>
        <dbReference type="PROSITE" id="PS50206"/>
    </source>
</evidence>
<name>A0A5M3WLB3_9ACTN</name>
<evidence type="ECO:0000313" key="3">
    <source>
        <dbReference type="Proteomes" id="UP000331127"/>
    </source>
</evidence>
<organism evidence="2 3">
    <name type="scientific">Acrocarpospora macrocephala</name>
    <dbReference type="NCBI Taxonomy" id="150177"/>
    <lineage>
        <taxon>Bacteria</taxon>
        <taxon>Bacillati</taxon>
        <taxon>Actinomycetota</taxon>
        <taxon>Actinomycetes</taxon>
        <taxon>Streptosporangiales</taxon>
        <taxon>Streptosporangiaceae</taxon>
        <taxon>Acrocarpospora</taxon>
    </lineage>
</organism>
<comment type="caution">
    <text evidence="2">The sequence shown here is derived from an EMBL/GenBank/DDBJ whole genome shotgun (WGS) entry which is preliminary data.</text>
</comment>
<dbReference type="Proteomes" id="UP000331127">
    <property type="component" value="Unassembled WGS sequence"/>
</dbReference>
<dbReference type="GO" id="GO:0016787">
    <property type="term" value="F:hydrolase activity"/>
    <property type="evidence" value="ECO:0007669"/>
    <property type="project" value="UniProtKB-KW"/>
</dbReference>
<dbReference type="Pfam" id="PF00581">
    <property type="entry name" value="Rhodanese"/>
    <property type="match status" value="1"/>
</dbReference>
<dbReference type="CDD" id="cd00158">
    <property type="entry name" value="RHOD"/>
    <property type="match status" value="1"/>
</dbReference>
<dbReference type="GO" id="GO:0070813">
    <property type="term" value="P:hydrogen sulfide metabolic process"/>
    <property type="evidence" value="ECO:0007669"/>
    <property type="project" value="TreeGrafter"/>
</dbReference>
<evidence type="ECO:0000313" key="2">
    <source>
        <dbReference type="EMBL" id="GES07078.1"/>
    </source>
</evidence>
<proteinExistence type="predicted"/>
<dbReference type="SMART" id="SM00450">
    <property type="entry name" value="RHOD"/>
    <property type="match status" value="1"/>
</dbReference>
<dbReference type="SUPFAM" id="SSF52821">
    <property type="entry name" value="Rhodanese/Cell cycle control phosphatase"/>
    <property type="match status" value="2"/>
</dbReference>
<gene>
    <name evidence="2" type="ORF">Amac_006730</name>
</gene>
<accession>A0A5M3WLB3</accession>
<dbReference type="PANTHER" id="PTHR43084:SF1">
    <property type="entry name" value="PERSULFIDE DIOXYGENASE ETHE1, MITOCHONDRIAL"/>
    <property type="match status" value="1"/>
</dbReference>